<dbReference type="SUPFAM" id="SSF47072">
    <property type="entry name" value="Cysteine alpha-hairpin motif"/>
    <property type="match status" value="1"/>
</dbReference>
<keyword evidence="1" id="KW-1015">Disulfide bond</keyword>
<dbReference type="GO" id="GO:0005761">
    <property type="term" value="C:mitochondrial ribosome"/>
    <property type="evidence" value="ECO:0007669"/>
    <property type="project" value="InterPro"/>
</dbReference>
<evidence type="ECO:0000313" key="4">
    <source>
        <dbReference type="Proteomes" id="UP000593571"/>
    </source>
</evidence>
<evidence type="ECO:0000256" key="1">
    <source>
        <dbReference type="ARBA" id="ARBA00023157"/>
    </source>
</evidence>
<dbReference type="EMBL" id="JACASE010000006">
    <property type="protein sequence ID" value="KAF6455357.1"/>
    <property type="molecule type" value="Genomic_DNA"/>
</dbReference>
<accession>A0A7J8G5Y3</accession>
<name>A0A7J8G5Y3_ROUAE</name>
<dbReference type="GO" id="GO:0003723">
    <property type="term" value="F:RNA binding"/>
    <property type="evidence" value="ECO:0007669"/>
    <property type="project" value="TreeGrafter"/>
</dbReference>
<dbReference type="Pfam" id="PF06747">
    <property type="entry name" value="CHCH"/>
    <property type="match status" value="1"/>
</dbReference>
<dbReference type="PANTHER" id="PTHR31278:SF2">
    <property type="entry name" value="SMALL RIBOSOMAL SUBUNIT PROTEIN MS37"/>
    <property type="match status" value="1"/>
</dbReference>
<dbReference type="PANTHER" id="PTHR31278">
    <property type="entry name" value="CHCHD1"/>
    <property type="match status" value="1"/>
</dbReference>
<dbReference type="AlphaFoldDB" id="A0A7J8G5Y3"/>
<evidence type="ECO:0000259" key="2">
    <source>
        <dbReference type="Pfam" id="PF06747"/>
    </source>
</evidence>
<organism evidence="3 4">
    <name type="scientific">Rousettus aegyptiacus</name>
    <name type="common">Egyptian fruit bat</name>
    <name type="synonym">Pteropus aegyptiacus</name>
    <dbReference type="NCBI Taxonomy" id="9407"/>
    <lineage>
        <taxon>Eukaryota</taxon>
        <taxon>Metazoa</taxon>
        <taxon>Chordata</taxon>
        <taxon>Craniata</taxon>
        <taxon>Vertebrata</taxon>
        <taxon>Euteleostomi</taxon>
        <taxon>Mammalia</taxon>
        <taxon>Eutheria</taxon>
        <taxon>Laurasiatheria</taxon>
        <taxon>Chiroptera</taxon>
        <taxon>Yinpterochiroptera</taxon>
        <taxon>Pteropodoidea</taxon>
        <taxon>Pteropodidae</taxon>
        <taxon>Rousettinae</taxon>
        <taxon>Rousettus</taxon>
    </lineage>
</organism>
<protein>
    <submittedName>
        <fullName evidence="3">Coiled-coil-helix-coiled-coil-helix domain containing 1</fullName>
    </submittedName>
</protein>
<feature type="domain" description="CHCH" evidence="2">
    <location>
        <begin position="45"/>
        <end position="79"/>
    </location>
</feature>
<dbReference type="GO" id="GO:0032543">
    <property type="term" value="P:mitochondrial translation"/>
    <property type="evidence" value="ECO:0007669"/>
    <property type="project" value="InterPro"/>
</dbReference>
<evidence type="ECO:0000313" key="3">
    <source>
        <dbReference type="EMBL" id="KAF6455357.1"/>
    </source>
</evidence>
<comment type="caution">
    <text evidence="3">The sequence shown here is derived from an EMBL/GenBank/DDBJ whole genome shotgun (WGS) entry which is preliminary data.</text>
</comment>
<dbReference type="GO" id="GO:0005654">
    <property type="term" value="C:nucleoplasm"/>
    <property type="evidence" value="ECO:0007669"/>
    <property type="project" value="TreeGrafter"/>
</dbReference>
<dbReference type="InterPro" id="IPR033620">
    <property type="entry name" value="Ribosomal_mS37_met"/>
</dbReference>
<gene>
    <name evidence="3" type="ORF">HJG63_002793</name>
</gene>
<reference evidence="3 4" key="1">
    <citation type="journal article" date="2020" name="Nature">
        <title>Six reference-quality genomes reveal evolution of bat adaptations.</title>
        <authorList>
            <person name="Jebb D."/>
            <person name="Huang Z."/>
            <person name="Pippel M."/>
            <person name="Hughes G.M."/>
            <person name="Lavrichenko K."/>
            <person name="Devanna P."/>
            <person name="Winkler S."/>
            <person name="Jermiin L.S."/>
            <person name="Skirmuntt E.C."/>
            <person name="Katzourakis A."/>
            <person name="Burkitt-Gray L."/>
            <person name="Ray D.A."/>
            <person name="Sullivan K.A.M."/>
            <person name="Roscito J.G."/>
            <person name="Kirilenko B.M."/>
            <person name="Davalos L.M."/>
            <person name="Corthals A.P."/>
            <person name="Power M.L."/>
            <person name="Jones G."/>
            <person name="Ransome R.D."/>
            <person name="Dechmann D.K.N."/>
            <person name="Locatelli A.G."/>
            <person name="Puechmaille S.J."/>
            <person name="Fedrigo O."/>
            <person name="Jarvis E.D."/>
            <person name="Hiller M."/>
            <person name="Vernes S.C."/>
            <person name="Myers E.W."/>
            <person name="Teeling E.C."/>
        </authorList>
    </citation>
    <scope>NUCLEOTIDE SEQUENCE [LARGE SCALE GENOMIC DNA]</scope>
    <source>
        <strain evidence="3">MRouAeg1</strain>
        <tissue evidence="3">Muscle</tissue>
    </source>
</reference>
<dbReference type="InterPro" id="IPR010625">
    <property type="entry name" value="CHCH"/>
</dbReference>
<proteinExistence type="predicted"/>
<keyword evidence="4" id="KW-1185">Reference proteome</keyword>
<sequence length="108" mass="12271">MATPSLRGRLARLGNPRKPILKPNKPLILANRVGERRRERGEATCITEMSVMMACWKQNEFRDETCRKEIQDFFDCASKAEVTEGSWGALWEESGVRAIKVKIFPASC</sequence>
<dbReference type="InterPro" id="IPR009069">
    <property type="entry name" value="Cys_alpha_HP_mot_SF"/>
</dbReference>
<dbReference type="Proteomes" id="UP000593571">
    <property type="component" value="Unassembled WGS sequence"/>
</dbReference>